<dbReference type="AlphaFoldDB" id="A0AAV9Y359"/>
<protein>
    <submittedName>
        <fullName evidence="2">RNA recognition motif</fullName>
    </submittedName>
</protein>
<dbReference type="Gene3D" id="1.20.58.2220">
    <property type="entry name" value="Formin, FH2 domain"/>
    <property type="match status" value="1"/>
</dbReference>
<evidence type="ECO:0000313" key="2">
    <source>
        <dbReference type="EMBL" id="KAK6591099.1"/>
    </source>
</evidence>
<feature type="domain" description="FH2" evidence="1">
    <location>
        <begin position="300"/>
        <end position="730"/>
    </location>
</feature>
<dbReference type="InterPro" id="IPR015425">
    <property type="entry name" value="FH2_Formin"/>
</dbReference>
<dbReference type="Proteomes" id="UP001311799">
    <property type="component" value="Unassembled WGS sequence"/>
</dbReference>
<proteinExistence type="predicted"/>
<accession>A0AAV9Y359</accession>
<evidence type="ECO:0000259" key="1">
    <source>
        <dbReference type="PROSITE" id="PS51444"/>
    </source>
</evidence>
<sequence>MNMLTDEFIKSLSKEELEETVIKLRNEISYLSDELKFWKCRADEKQISEGRVLMRNEVTEEMLNKLNNLASEIDKLEVEGGRSDQNSMNSSNDLLNKKSSITNINVSPPVLNESNSSNLLPSLVPLPPPPPTKGTLKSDFQTNSLQKILKSDKLNNVMLKRAPPIMSKAEFMKKHQSRNLFKNSKINNDKEMNNKSRASLQWGCSNEDYPLYSNNIDKNVFKDYFSEFNKKISLLFNNEDIDNDNIELKINSNSVFSLVSDEYNTISEDVISIPREKLFEWFIKKDDNKIDNNMIACRDNNNIVGSRNEISNSGLSNNYRDNEINTNISSNVNELSDISNENKTVNGLETGKNDEIKVSDKNIQKERKSLFCSKTSKMLQITINYFKKKIPKDLQKSLLEFKKSILKCTLDKEGVNLLLETVPDPIENPSKYDVWKECVNLVENYLKSNSRESLLEEEEFVYFLSRIPNLSKRLECMILRSSFEQLYNESLKWINEKIQGLELILNHKKLPLLFKSIIDSRNILNNKLNEMNNNNDITTVKYIPLSSIKKLNNLKSPNIKGKTLIHFICSIVGEVFNNNELFILKKSSEKNIYIIYTMVTDLLFSWLDLRDNTNNLMYSKLGGSDEKEVSCDLSDEFDIIMKNFYAEKYDQMVKLSSAFRYLLRLYVASCYYFGDIKTFLPINMKLLHEKQDLIDYLMDFIKKYNSILTQEINKENEEISPKDNIAVENKKKLLNIKESDKKCNSTNDNKLKAIFSNNSGDRSNLKSNIKELFAKSIVKELNLKPLFNKEIQIENDNNYILSKDINENNDSFNAKMRNSIENRNFDDIDQTIYLSDALNYSNIYNNSEKIRNSILNNDVNSRNSILELSNEAREILSRSNNNISVNLNSSAEFDNTSNYDTSDNDTVALSSPSYTRLLDINNLMGSNNDPESLITEENNQENTKKKKVMIMADVCSPVKQNGKFNRRQSIKRMCQMASYLDNFEHDSPLLTNNYEENYLNIYESTNQKNVSFYENYGDTFTENDDTHADPENYIKTCILNDVLDINHLNKENSAYDNCKTDINKESCDNIELTPEKTISSRRTIRFGATISPHD</sequence>
<reference evidence="2 3" key="1">
    <citation type="submission" date="2023-10" db="EMBL/GenBank/DDBJ databases">
        <title>Comparative genomics analysis reveals potential genetic determinants of host preference in Cryptosporidium xiaoi.</title>
        <authorList>
            <person name="Xiao L."/>
            <person name="Li J."/>
        </authorList>
    </citation>
    <scope>NUCLEOTIDE SEQUENCE [LARGE SCALE GENOMIC DNA]</scope>
    <source>
        <strain evidence="2 3">52996</strain>
    </source>
</reference>
<dbReference type="Pfam" id="PF02181">
    <property type="entry name" value="FH2"/>
    <property type="match status" value="1"/>
</dbReference>
<gene>
    <name evidence="2" type="ORF">RS030_111928</name>
</gene>
<keyword evidence="3" id="KW-1185">Reference proteome</keyword>
<comment type="caution">
    <text evidence="2">The sequence shown here is derived from an EMBL/GenBank/DDBJ whole genome shotgun (WGS) entry which is preliminary data.</text>
</comment>
<dbReference type="PROSITE" id="PS51444">
    <property type="entry name" value="FH2"/>
    <property type="match status" value="1"/>
</dbReference>
<dbReference type="SUPFAM" id="SSF101447">
    <property type="entry name" value="Formin homology 2 domain (FH2 domain)"/>
    <property type="match status" value="1"/>
</dbReference>
<evidence type="ECO:0000313" key="3">
    <source>
        <dbReference type="Proteomes" id="UP001311799"/>
    </source>
</evidence>
<dbReference type="EMBL" id="JAWDEY010000002">
    <property type="protein sequence ID" value="KAK6591099.1"/>
    <property type="molecule type" value="Genomic_DNA"/>
</dbReference>
<name>A0AAV9Y359_9CRYT</name>
<dbReference type="InterPro" id="IPR042201">
    <property type="entry name" value="FH2_Formin_sf"/>
</dbReference>
<organism evidence="2 3">
    <name type="scientific">Cryptosporidium xiaoi</name>
    <dbReference type="NCBI Taxonomy" id="659607"/>
    <lineage>
        <taxon>Eukaryota</taxon>
        <taxon>Sar</taxon>
        <taxon>Alveolata</taxon>
        <taxon>Apicomplexa</taxon>
        <taxon>Conoidasida</taxon>
        <taxon>Coccidia</taxon>
        <taxon>Eucoccidiorida</taxon>
        <taxon>Eimeriorina</taxon>
        <taxon>Cryptosporidiidae</taxon>
        <taxon>Cryptosporidium</taxon>
    </lineage>
</organism>